<protein>
    <submittedName>
        <fullName evidence="2">Uncharacterized protein</fullName>
    </submittedName>
</protein>
<gene>
    <name evidence="2" type="ORF">BleG1_1251</name>
</gene>
<reference evidence="2 3" key="1">
    <citation type="journal article" date="2014" name="Gene">
        <title>A comparative genomic analysis of the alkalitolerant soil bacterium Bacillus lehensis G1.</title>
        <authorList>
            <person name="Noor Y.M."/>
            <person name="Samsulrizal N.H."/>
            <person name="Jema'on N.A."/>
            <person name="Low K.O."/>
            <person name="Ramli A.N."/>
            <person name="Alias N.I."/>
            <person name="Damis S.I."/>
            <person name="Fuzi S.F."/>
            <person name="Isa M.N."/>
            <person name="Murad A.M."/>
            <person name="Raih M.F."/>
            <person name="Bakar F.D."/>
            <person name="Najimudin N."/>
            <person name="Mahadi N.M."/>
            <person name="Illias R.M."/>
        </authorList>
    </citation>
    <scope>NUCLEOTIDE SEQUENCE [LARGE SCALE GENOMIC DNA]</scope>
    <source>
        <strain evidence="2 3">G1</strain>
    </source>
</reference>
<dbReference type="EMBL" id="CP003923">
    <property type="protein sequence ID" value="AIC93834.1"/>
    <property type="molecule type" value="Genomic_DNA"/>
</dbReference>
<dbReference type="KEGG" id="ble:BleG1_1251"/>
<dbReference type="PATRIC" id="fig|1246626.3.peg.1235"/>
<evidence type="ECO:0000256" key="1">
    <source>
        <dbReference type="SAM" id="MobiDB-lite"/>
    </source>
</evidence>
<dbReference type="AlphaFoldDB" id="A0A060M180"/>
<dbReference type="Proteomes" id="UP000027142">
    <property type="component" value="Chromosome"/>
</dbReference>
<dbReference type="STRING" id="1246626.BleG1_1251"/>
<dbReference type="RefSeq" id="WP_038478412.1">
    <property type="nucleotide sequence ID" value="NZ_CP003923.1"/>
</dbReference>
<feature type="region of interest" description="Disordered" evidence="1">
    <location>
        <begin position="1"/>
        <end position="30"/>
    </location>
</feature>
<sequence length="101" mass="11585">MNRAMNAMTSLVPSEIDPPHMAPLEPVHPNMSHSYSNQVRFFEKKNNGRSVESLLTEVVDTLREQKQLTVQMDSTVVGSLVEPHITNAQERKSMRKNRFYT</sequence>
<evidence type="ECO:0000313" key="3">
    <source>
        <dbReference type="Proteomes" id="UP000027142"/>
    </source>
</evidence>
<organism evidence="2 3">
    <name type="scientific">Shouchella lehensis G1</name>
    <dbReference type="NCBI Taxonomy" id="1246626"/>
    <lineage>
        <taxon>Bacteria</taxon>
        <taxon>Bacillati</taxon>
        <taxon>Bacillota</taxon>
        <taxon>Bacilli</taxon>
        <taxon>Bacillales</taxon>
        <taxon>Bacillaceae</taxon>
        <taxon>Shouchella</taxon>
    </lineage>
</organism>
<keyword evidence="3" id="KW-1185">Reference proteome</keyword>
<proteinExistence type="predicted"/>
<name>A0A060M180_9BACI</name>
<accession>A0A060M180</accession>
<dbReference type="HOGENOM" id="CLU_2285788_0_0_9"/>
<evidence type="ECO:0000313" key="2">
    <source>
        <dbReference type="EMBL" id="AIC93834.1"/>
    </source>
</evidence>
<dbReference type="eggNOG" id="COG5412">
    <property type="taxonomic scope" value="Bacteria"/>
</dbReference>